<evidence type="ECO:0000313" key="3">
    <source>
        <dbReference type="Proteomes" id="UP001217417"/>
    </source>
</evidence>
<dbReference type="PROSITE" id="PS50181">
    <property type="entry name" value="FBOX"/>
    <property type="match status" value="1"/>
</dbReference>
<dbReference type="Gene3D" id="3.80.10.10">
    <property type="entry name" value="Ribonuclease Inhibitor"/>
    <property type="match status" value="1"/>
</dbReference>
<dbReference type="PANTHER" id="PTHR20933">
    <property type="entry name" value="F-BOX ONLY PROTEIN 33"/>
    <property type="match status" value="1"/>
</dbReference>
<dbReference type="RefSeq" id="XP_056044456.1">
    <property type="nucleotide sequence ID" value="XM_056191667.1"/>
</dbReference>
<dbReference type="Proteomes" id="UP001217417">
    <property type="component" value="Unassembled WGS sequence"/>
</dbReference>
<dbReference type="InterPro" id="IPR036047">
    <property type="entry name" value="F-box-like_dom_sf"/>
</dbReference>
<dbReference type="GeneID" id="80886833"/>
<dbReference type="InterPro" id="IPR001810">
    <property type="entry name" value="F-box_dom"/>
</dbReference>
<keyword evidence="3" id="KW-1185">Reference proteome</keyword>
<name>A0AAD7VTI4_9ASCO</name>
<dbReference type="SUPFAM" id="SSF52047">
    <property type="entry name" value="RNI-like"/>
    <property type="match status" value="1"/>
</dbReference>
<dbReference type="Gene3D" id="1.20.1280.50">
    <property type="match status" value="1"/>
</dbReference>
<feature type="domain" description="F-box" evidence="1">
    <location>
        <begin position="104"/>
        <end position="151"/>
    </location>
</feature>
<dbReference type="Pfam" id="PF12937">
    <property type="entry name" value="F-box-like"/>
    <property type="match status" value="1"/>
</dbReference>
<reference evidence="2" key="1">
    <citation type="submission" date="2023-03" db="EMBL/GenBank/DDBJ databases">
        <title>Near-Complete genome sequence of Lipomyces tetrasporous NRRL Y-64009, an oleaginous yeast capable of growing on lignocellulosic hydrolysates.</title>
        <authorList>
            <consortium name="Lawrence Berkeley National Laboratory"/>
            <person name="Jagtap S.S."/>
            <person name="Liu J.-J."/>
            <person name="Walukiewicz H.E."/>
            <person name="Pangilinan J."/>
            <person name="Lipzen A."/>
            <person name="Ahrendt S."/>
            <person name="Koriabine M."/>
            <person name="Cobaugh K."/>
            <person name="Salamov A."/>
            <person name="Yoshinaga Y."/>
            <person name="Ng V."/>
            <person name="Daum C."/>
            <person name="Grigoriev I.V."/>
            <person name="Slininger P.J."/>
            <person name="Dien B.S."/>
            <person name="Jin Y.-S."/>
            <person name="Rao C.V."/>
        </authorList>
    </citation>
    <scope>NUCLEOTIDE SEQUENCE</scope>
    <source>
        <strain evidence="2">NRRL Y-64009</strain>
    </source>
</reference>
<organism evidence="2 3">
    <name type="scientific">Lipomyces tetrasporus</name>
    <dbReference type="NCBI Taxonomy" id="54092"/>
    <lineage>
        <taxon>Eukaryota</taxon>
        <taxon>Fungi</taxon>
        <taxon>Dikarya</taxon>
        <taxon>Ascomycota</taxon>
        <taxon>Saccharomycotina</taxon>
        <taxon>Lipomycetes</taxon>
        <taxon>Lipomycetales</taxon>
        <taxon>Lipomycetaceae</taxon>
        <taxon>Lipomyces</taxon>
    </lineage>
</organism>
<evidence type="ECO:0000259" key="1">
    <source>
        <dbReference type="PROSITE" id="PS50181"/>
    </source>
</evidence>
<sequence length="553" mass="62826">MSMEVSKTGIADVPGTDLDLASLNTEIDRLGEDIHMSERATLSLLQKRARCYEKLGKFQLAFEDARLITLLDSKNPEAFLYAGEITQKLLHKPTSSPEPTSKSHNFVRVFPTEIILQIFRYLSFPETARLQLVCKSWRTFIEDASSLWTVLDFRRCRGPAIADCVLKNCIKRGKGKVTQISIGYPPDRDFRDNECLSRNGTLLNALFKMTSDLKYARLLPSLHTLHLECYTMLFASKAAYFDEMYGFLERLQEVTIEIVNLSGLLDILDLGAVNSLRSIRAVYSLCNLTAEERTIEFLKGSNPFRKFSLPKLEAISLNGYQWKDMTLSPVERHEKASFVRHPRGNITIDQVSLVRFLSMAGNLELFECSNVAIQIGHGDVPLDFRRNLNLREVCMRWTRIRHLPVLPASVTKLTISDSTVGDPRAPLPTAEVIMQYDSLHKDSHVSELDLSGTLDAQRNIFCALSADMFRQQGVLLEAILVTYRADQWLRSLDLSVCDGLSFTDLNPRDDATERITFTCTILERLRLIGNKTITDNTIHKLRQELDHLMVVEL</sequence>
<accession>A0AAD7VTI4</accession>
<proteinExistence type="predicted"/>
<dbReference type="SUPFAM" id="SSF81383">
    <property type="entry name" value="F-box domain"/>
    <property type="match status" value="1"/>
</dbReference>
<dbReference type="AlphaFoldDB" id="A0AAD7VTI4"/>
<dbReference type="PANTHER" id="PTHR20933:SF4">
    <property type="entry name" value="F-BOX INVOLVED IN POLYQ PATHOGENESIS, ISOFORM A"/>
    <property type="match status" value="1"/>
</dbReference>
<dbReference type="EMBL" id="JARPMG010000004">
    <property type="protein sequence ID" value="KAJ8101006.1"/>
    <property type="molecule type" value="Genomic_DNA"/>
</dbReference>
<comment type="caution">
    <text evidence="2">The sequence shown here is derived from an EMBL/GenBank/DDBJ whole genome shotgun (WGS) entry which is preliminary data.</text>
</comment>
<dbReference type="GO" id="GO:0031398">
    <property type="term" value="P:positive regulation of protein ubiquitination"/>
    <property type="evidence" value="ECO:0007669"/>
    <property type="project" value="TreeGrafter"/>
</dbReference>
<dbReference type="InterPro" id="IPR032675">
    <property type="entry name" value="LRR_dom_sf"/>
</dbReference>
<protein>
    <recommendedName>
        <fullName evidence="1">F-box domain-containing protein</fullName>
    </recommendedName>
</protein>
<evidence type="ECO:0000313" key="2">
    <source>
        <dbReference type="EMBL" id="KAJ8101006.1"/>
    </source>
</evidence>
<gene>
    <name evidence="2" type="ORF">POJ06DRAFT_86295</name>
</gene>
<dbReference type="SMART" id="SM00256">
    <property type="entry name" value="FBOX"/>
    <property type="match status" value="1"/>
</dbReference>